<dbReference type="GO" id="GO:0005789">
    <property type="term" value="C:endoplasmic reticulum membrane"/>
    <property type="evidence" value="ECO:0007669"/>
    <property type="project" value="UniProtKB-SubCell"/>
</dbReference>
<sequence length="175" mass="19065">MSIAARKWQVELCDGQESDSRPDNEPIGYSKGIKSEKVTATTIAKAADSMRELKKKRASEIGMAPFKSLLQTAFMMWMSGSSINIFSIMVTGMVVMNTIKSLFDVNNAFDTVNDGVIDLTQPKLIYCLGNCISIALAIYKCGSLGLLPTTSADWTWLLPVKLSTEYSVFVGSSLG</sequence>
<feature type="transmembrane region" description="Helical" evidence="8">
    <location>
        <begin position="74"/>
        <end position="96"/>
    </location>
</feature>
<evidence type="ECO:0000256" key="2">
    <source>
        <dbReference type="ARBA" id="ARBA00007715"/>
    </source>
</evidence>
<evidence type="ECO:0000313" key="9">
    <source>
        <dbReference type="EMBL" id="CCA19414.1"/>
    </source>
</evidence>
<comment type="similarity">
    <text evidence="2">Belongs to the EMC4 family.</text>
</comment>
<proteinExistence type="inferred from homology"/>
<keyword evidence="5" id="KW-0256">Endoplasmic reticulum</keyword>
<keyword evidence="6 8" id="KW-1133">Transmembrane helix</keyword>
<reference evidence="9" key="1">
    <citation type="journal article" date="2011" name="PLoS Biol.">
        <title>Gene gain and loss during evolution of obligate parasitism in the white rust pathogen of Arabidopsis thaliana.</title>
        <authorList>
            <person name="Kemen E."/>
            <person name="Gardiner A."/>
            <person name="Schultz-Larsen T."/>
            <person name="Kemen A.C."/>
            <person name="Balmuth A.L."/>
            <person name="Robert-Seilaniantz A."/>
            <person name="Bailey K."/>
            <person name="Holub E."/>
            <person name="Studholme D.J."/>
            <person name="Maclean D."/>
            <person name="Jones J.D."/>
        </authorList>
    </citation>
    <scope>NUCLEOTIDE SEQUENCE</scope>
</reference>
<evidence type="ECO:0000256" key="4">
    <source>
        <dbReference type="ARBA" id="ARBA00022692"/>
    </source>
</evidence>
<dbReference type="HOGENOM" id="CLU_098404_1_1_1"/>
<evidence type="ECO:0000256" key="5">
    <source>
        <dbReference type="ARBA" id="ARBA00022824"/>
    </source>
</evidence>
<dbReference type="InterPro" id="IPR009445">
    <property type="entry name" value="TMEM85/Emc4"/>
</dbReference>
<keyword evidence="7 8" id="KW-0472">Membrane</keyword>
<dbReference type="Pfam" id="PF06417">
    <property type="entry name" value="EMC4"/>
    <property type="match status" value="1"/>
</dbReference>
<evidence type="ECO:0000256" key="6">
    <source>
        <dbReference type="ARBA" id="ARBA00022989"/>
    </source>
</evidence>
<evidence type="ECO:0000256" key="3">
    <source>
        <dbReference type="ARBA" id="ARBA00020820"/>
    </source>
</evidence>
<comment type="subcellular location">
    <subcellularLocation>
        <location evidence="1">Endoplasmic reticulum membrane</location>
        <topology evidence="1">Multi-pass membrane protein</topology>
    </subcellularLocation>
</comment>
<accession>F0WDY6</accession>
<dbReference type="AlphaFoldDB" id="F0WDY6"/>
<organism evidence="9">
    <name type="scientific">Albugo laibachii Nc14</name>
    <dbReference type="NCBI Taxonomy" id="890382"/>
    <lineage>
        <taxon>Eukaryota</taxon>
        <taxon>Sar</taxon>
        <taxon>Stramenopiles</taxon>
        <taxon>Oomycota</taxon>
        <taxon>Peronosporomycetes</taxon>
        <taxon>Albuginales</taxon>
        <taxon>Albuginaceae</taxon>
        <taxon>Albugo</taxon>
    </lineage>
</organism>
<dbReference type="PANTHER" id="PTHR19315">
    <property type="entry name" value="ER MEMBRANE PROTEIN COMPLEX SUBUNIT 4"/>
    <property type="match status" value="1"/>
</dbReference>
<reference evidence="9" key="2">
    <citation type="submission" date="2011-02" db="EMBL/GenBank/DDBJ databases">
        <authorList>
            <person name="MacLean D."/>
        </authorList>
    </citation>
    <scope>NUCLEOTIDE SEQUENCE</scope>
</reference>
<evidence type="ECO:0000256" key="1">
    <source>
        <dbReference type="ARBA" id="ARBA00004477"/>
    </source>
</evidence>
<gene>
    <name evidence="9" type="primary">AlNc14C70G4854</name>
    <name evidence="9" type="ORF">ALNC14_055570</name>
</gene>
<dbReference type="EMBL" id="FR824115">
    <property type="protein sequence ID" value="CCA19414.1"/>
    <property type="molecule type" value="Genomic_DNA"/>
</dbReference>
<evidence type="ECO:0000256" key="7">
    <source>
        <dbReference type="ARBA" id="ARBA00023136"/>
    </source>
</evidence>
<keyword evidence="4 8" id="KW-0812">Transmembrane</keyword>
<name>F0WDY6_9STRA</name>
<protein>
    <recommendedName>
        <fullName evidence="3">ER membrane protein complex subunit 4</fullName>
    </recommendedName>
</protein>
<evidence type="ECO:0000256" key="8">
    <source>
        <dbReference type="SAM" id="Phobius"/>
    </source>
</evidence>